<dbReference type="PROSITE" id="PS51885">
    <property type="entry name" value="NEPRILYSIN"/>
    <property type="match status" value="1"/>
</dbReference>
<dbReference type="GO" id="GO:0004222">
    <property type="term" value="F:metalloendopeptidase activity"/>
    <property type="evidence" value="ECO:0007669"/>
    <property type="project" value="InterPro"/>
</dbReference>
<evidence type="ECO:0000313" key="3">
    <source>
        <dbReference type="EMBL" id="GMT35529.1"/>
    </source>
</evidence>
<accession>A0AAV5X193</accession>
<dbReference type="GO" id="GO:0016485">
    <property type="term" value="P:protein processing"/>
    <property type="evidence" value="ECO:0007669"/>
    <property type="project" value="TreeGrafter"/>
</dbReference>
<gene>
    <name evidence="3" type="ORF">PFISCL1PPCAC_26826</name>
</gene>
<keyword evidence="4" id="KW-1185">Reference proteome</keyword>
<dbReference type="PANTHER" id="PTHR11733">
    <property type="entry name" value="ZINC METALLOPROTEASE FAMILY M13 NEPRILYSIN-RELATED"/>
    <property type="match status" value="1"/>
</dbReference>
<feature type="domain" description="Peptidase M13 C-terminal" evidence="2">
    <location>
        <begin position="9"/>
        <end position="87"/>
    </location>
</feature>
<comment type="similarity">
    <text evidence="1">Belongs to the peptidase M13 family.</text>
</comment>
<dbReference type="InterPro" id="IPR024079">
    <property type="entry name" value="MetalloPept_cat_dom_sf"/>
</dbReference>
<evidence type="ECO:0000313" key="4">
    <source>
        <dbReference type="Proteomes" id="UP001432322"/>
    </source>
</evidence>
<dbReference type="InterPro" id="IPR000718">
    <property type="entry name" value="Peptidase_M13"/>
</dbReference>
<reference evidence="3" key="1">
    <citation type="submission" date="2023-10" db="EMBL/GenBank/DDBJ databases">
        <title>Genome assembly of Pristionchus species.</title>
        <authorList>
            <person name="Yoshida K."/>
            <person name="Sommer R.J."/>
        </authorList>
    </citation>
    <scope>NUCLEOTIDE SEQUENCE</scope>
    <source>
        <strain evidence="3">RS5133</strain>
    </source>
</reference>
<protein>
    <recommendedName>
        <fullName evidence="2">Peptidase M13 C-terminal domain-containing protein</fullName>
    </recommendedName>
</protein>
<dbReference type="AlphaFoldDB" id="A0AAV5X193"/>
<dbReference type="SUPFAM" id="SSF55486">
    <property type="entry name" value="Metalloproteases ('zincins'), catalytic domain"/>
    <property type="match status" value="1"/>
</dbReference>
<comment type="caution">
    <text evidence="3">The sequence shown here is derived from an EMBL/GenBank/DDBJ whole genome shotgun (WGS) entry which is preliminary data.</text>
</comment>
<dbReference type="GO" id="GO:0005886">
    <property type="term" value="C:plasma membrane"/>
    <property type="evidence" value="ECO:0007669"/>
    <property type="project" value="TreeGrafter"/>
</dbReference>
<proteinExistence type="inferred from homology"/>
<sequence length="88" mass="10242">MYLAQNGLEPSLLNFPKITNDQLFFLGYGQSWCSKETKEYLTEKQFHNEHPPNNFRVLLSTRNNPQFAKAFNCPAGSKMNPIEKCEVW</sequence>
<dbReference type="PANTHER" id="PTHR11733:SF167">
    <property type="entry name" value="FI17812P1-RELATED"/>
    <property type="match status" value="1"/>
</dbReference>
<dbReference type="Pfam" id="PF01431">
    <property type="entry name" value="Peptidase_M13"/>
    <property type="match status" value="1"/>
</dbReference>
<organism evidence="3 4">
    <name type="scientific">Pristionchus fissidentatus</name>
    <dbReference type="NCBI Taxonomy" id="1538716"/>
    <lineage>
        <taxon>Eukaryota</taxon>
        <taxon>Metazoa</taxon>
        <taxon>Ecdysozoa</taxon>
        <taxon>Nematoda</taxon>
        <taxon>Chromadorea</taxon>
        <taxon>Rhabditida</taxon>
        <taxon>Rhabditina</taxon>
        <taxon>Diplogasteromorpha</taxon>
        <taxon>Diplogasteroidea</taxon>
        <taxon>Neodiplogasteridae</taxon>
        <taxon>Pristionchus</taxon>
    </lineage>
</organism>
<dbReference type="EMBL" id="BTSY01000007">
    <property type="protein sequence ID" value="GMT35529.1"/>
    <property type="molecule type" value="Genomic_DNA"/>
</dbReference>
<name>A0AAV5X193_9BILA</name>
<dbReference type="InterPro" id="IPR018497">
    <property type="entry name" value="Peptidase_M13_C"/>
</dbReference>
<dbReference type="Gene3D" id="3.40.390.10">
    <property type="entry name" value="Collagenase (Catalytic Domain)"/>
    <property type="match status" value="1"/>
</dbReference>
<evidence type="ECO:0000256" key="1">
    <source>
        <dbReference type="ARBA" id="ARBA00007357"/>
    </source>
</evidence>
<evidence type="ECO:0000259" key="2">
    <source>
        <dbReference type="Pfam" id="PF01431"/>
    </source>
</evidence>
<dbReference type="Proteomes" id="UP001432322">
    <property type="component" value="Unassembled WGS sequence"/>
</dbReference>